<protein>
    <recommendedName>
        <fullName evidence="11">Origin recognition complex subunit 1</fullName>
    </recommendedName>
</protein>
<dbReference type="PROSITE" id="PS01359">
    <property type="entry name" value="ZF_PHD_1"/>
    <property type="match status" value="1"/>
</dbReference>
<dbReference type="Pfam" id="PF01426">
    <property type="entry name" value="BAH"/>
    <property type="match status" value="1"/>
</dbReference>
<evidence type="ECO:0000259" key="14">
    <source>
        <dbReference type="PROSITE" id="PS51038"/>
    </source>
</evidence>
<feature type="domain" description="BAH" evidence="14">
    <location>
        <begin position="150"/>
        <end position="270"/>
    </location>
</feature>
<dbReference type="CDD" id="cd00009">
    <property type="entry name" value="AAA"/>
    <property type="match status" value="1"/>
</dbReference>
<dbReference type="SMART" id="SM00249">
    <property type="entry name" value="PHD"/>
    <property type="match status" value="1"/>
</dbReference>
<feature type="compositionally biased region" description="Basic residues" evidence="12">
    <location>
        <begin position="304"/>
        <end position="313"/>
    </location>
</feature>
<evidence type="ECO:0000256" key="4">
    <source>
        <dbReference type="ARBA" id="ARBA00022723"/>
    </source>
</evidence>
<dbReference type="SUPFAM" id="SSF52540">
    <property type="entry name" value="P-loop containing nucleoside triphosphate hydrolases"/>
    <property type="match status" value="1"/>
</dbReference>
<dbReference type="PANTHER" id="PTHR10763">
    <property type="entry name" value="CELL DIVISION CONTROL PROTEIN 6-RELATED"/>
    <property type="match status" value="1"/>
</dbReference>
<evidence type="ECO:0000256" key="3">
    <source>
        <dbReference type="ARBA" id="ARBA00022705"/>
    </source>
</evidence>
<dbReference type="InterPro" id="IPR027417">
    <property type="entry name" value="P-loop_NTPase"/>
</dbReference>
<dbReference type="Gene3D" id="2.30.30.490">
    <property type="match status" value="1"/>
</dbReference>
<evidence type="ECO:0000313" key="16">
    <source>
        <dbReference type="Proteomes" id="UP001497392"/>
    </source>
</evidence>
<sequence>MTIRTNLHLSAGLSHLGSGTDTSILDTRQRRAAVPKANVAVEQEVPVRSRKRHKELRTAPRRTYLKSCKVDDEVFCVGDSAYALEEGQTYRDFRDERELCEVCGKIEKRCKARNKAKSPLLECDKCLRAFHADCCEPSVRVVPEGEWHCGDCAAGRPAITRHAPRNPRLQFMVSQLSLVRIDRMWRLQDGTVRFSGRWYCKPEDTVDGRQEHHTARDIFLTEMLAEDELDCLLRPVTVCPPAELDQHTEGDVFVCDHQYHTGCSVFRELGAADEESTRDAQYLSDASQSDAEEPAFSPSESKSKGRGSHRRRLQGGDEWESGKRKQIVALGATECPAARRAARLTPLEGARAALALTAAPKSMPCREQERAEITRFVEEAVAAGEDCLGQCLYVAGVPGTGKTATLHEVIRQMRAKIEANESAPFRYIEINALRLATPQHAYVQLYRALTGKHASPAAAAEHLERMFSEDSKTESKRVTVLLVDEMDLLITKKQQVLYNLCEWPSRKGSRLAVIGIANTLDLPERLMPRIASRLGSRRVVFQPYKREQLQAIISQRLIDAGVAQAFEDNAIKYAASKVAAVSGDVRRALELCRKAAEIAEEQQHASAAPASSPGLDRGKQGVVTMAHVDLAVTEMFRAVHMQLLGNACRLEKILLAALVIETRATGMQDAMLGRVHSRLRFMCEARQESVPHIGDVVSAAARLGAKRLVLCDPAALRLRMQLALNVDTDDVIHKLRDDETLAWMKQLNL</sequence>
<dbReference type="InterPro" id="IPR043151">
    <property type="entry name" value="BAH_sf"/>
</dbReference>
<keyword evidence="9 11" id="KW-0539">Nucleus</keyword>
<evidence type="ECO:0000256" key="6">
    <source>
        <dbReference type="ARBA" id="ARBA00022833"/>
    </source>
</evidence>
<dbReference type="InterPro" id="IPR019787">
    <property type="entry name" value="Znf_PHD-finger"/>
</dbReference>
<dbReference type="SUPFAM" id="SSF57903">
    <property type="entry name" value="FYVE/PHD zinc finger"/>
    <property type="match status" value="1"/>
</dbReference>
<keyword evidence="7" id="KW-0460">Magnesium</keyword>
<feature type="domain" description="PHD-type" evidence="13">
    <location>
        <begin position="97"/>
        <end position="155"/>
    </location>
</feature>
<dbReference type="InterPro" id="IPR001965">
    <property type="entry name" value="Znf_PHD"/>
</dbReference>
<evidence type="ECO:0000256" key="10">
    <source>
        <dbReference type="PROSITE-ProRule" id="PRU00146"/>
    </source>
</evidence>
<evidence type="ECO:0000256" key="12">
    <source>
        <dbReference type="SAM" id="MobiDB-lite"/>
    </source>
</evidence>
<dbReference type="EMBL" id="CAXHTA020000015">
    <property type="protein sequence ID" value="CAL5225814.1"/>
    <property type="molecule type" value="Genomic_DNA"/>
</dbReference>
<evidence type="ECO:0000259" key="13">
    <source>
        <dbReference type="PROSITE" id="PS50016"/>
    </source>
</evidence>
<evidence type="ECO:0000256" key="8">
    <source>
        <dbReference type="ARBA" id="ARBA00023125"/>
    </source>
</evidence>
<keyword evidence="4" id="KW-0479">Metal-binding</keyword>
<evidence type="ECO:0000256" key="5">
    <source>
        <dbReference type="ARBA" id="ARBA00022771"/>
    </source>
</evidence>
<dbReference type="SMART" id="SM00382">
    <property type="entry name" value="AAA"/>
    <property type="match status" value="1"/>
</dbReference>
<evidence type="ECO:0000313" key="15">
    <source>
        <dbReference type="EMBL" id="CAL5225814.1"/>
    </source>
</evidence>
<comment type="function">
    <text evidence="11">Component of the origin recognition complex (ORC) that binds origins of replication. DNA-binding is ATP-dependent, however specific DNA sequences that define origins of replication have not been identified so far. ORC is required to assemble the pre-replication complex necessary to initiate DNA replication.</text>
</comment>
<keyword evidence="16" id="KW-1185">Reference proteome</keyword>
<dbReference type="Pfam" id="PF00004">
    <property type="entry name" value="AAA"/>
    <property type="match status" value="1"/>
</dbReference>
<dbReference type="Pfam" id="PF00628">
    <property type="entry name" value="PHD"/>
    <property type="match status" value="1"/>
</dbReference>
<dbReference type="InterPro" id="IPR015163">
    <property type="entry name" value="Cdc6_C"/>
</dbReference>
<dbReference type="Proteomes" id="UP001497392">
    <property type="component" value="Unassembled WGS sequence"/>
</dbReference>
<dbReference type="Gene3D" id="3.40.50.300">
    <property type="entry name" value="P-loop containing nucleotide triphosphate hydrolases"/>
    <property type="match status" value="1"/>
</dbReference>
<dbReference type="InterPro" id="IPR050311">
    <property type="entry name" value="ORC1/CDC6"/>
</dbReference>
<keyword evidence="11" id="KW-0547">Nucleotide-binding</keyword>
<comment type="subcellular location">
    <subcellularLocation>
        <location evidence="1 11">Nucleus</location>
    </subcellularLocation>
</comment>
<evidence type="ECO:0000256" key="11">
    <source>
        <dbReference type="RuleBase" id="RU365058"/>
    </source>
</evidence>
<evidence type="ECO:0000256" key="1">
    <source>
        <dbReference type="ARBA" id="ARBA00004123"/>
    </source>
</evidence>
<evidence type="ECO:0000256" key="7">
    <source>
        <dbReference type="ARBA" id="ARBA00022842"/>
    </source>
</evidence>
<dbReference type="Pfam" id="PF22606">
    <property type="entry name" value="Cdc6-ORC-like_ATPase_lid"/>
    <property type="match status" value="1"/>
</dbReference>
<dbReference type="InterPro" id="IPR019786">
    <property type="entry name" value="Zinc_finger_PHD-type_CS"/>
</dbReference>
<proteinExistence type="inferred from homology"/>
<dbReference type="Gene3D" id="3.30.40.10">
    <property type="entry name" value="Zinc/RING finger domain, C3HC4 (zinc finger)"/>
    <property type="match status" value="1"/>
</dbReference>
<dbReference type="InterPro" id="IPR001025">
    <property type="entry name" value="BAH_dom"/>
</dbReference>
<keyword evidence="3 11" id="KW-0235">DNA replication</keyword>
<dbReference type="InterPro" id="IPR054425">
    <property type="entry name" value="Cdc6_ORC1-like_ATPase_lid"/>
</dbReference>
<dbReference type="PROSITE" id="PS51038">
    <property type="entry name" value="BAH"/>
    <property type="match status" value="1"/>
</dbReference>
<dbReference type="InterPro" id="IPR013083">
    <property type="entry name" value="Znf_RING/FYVE/PHD"/>
</dbReference>
<evidence type="ECO:0000256" key="2">
    <source>
        <dbReference type="ARBA" id="ARBA00008398"/>
    </source>
</evidence>
<dbReference type="PANTHER" id="PTHR10763:SF23">
    <property type="entry name" value="ORIGIN RECOGNITION COMPLEX SUBUNIT 1"/>
    <property type="match status" value="1"/>
</dbReference>
<keyword evidence="5 10" id="KW-0863">Zinc-finger</keyword>
<dbReference type="InterPro" id="IPR003959">
    <property type="entry name" value="ATPase_AAA_core"/>
</dbReference>
<dbReference type="InterPro" id="IPR003593">
    <property type="entry name" value="AAA+_ATPase"/>
</dbReference>
<keyword evidence="11" id="KW-0067">ATP-binding</keyword>
<reference evidence="15 16" key="1">
    <citation type="submission" date="2024-06" db="EMBL/GenBank/DDBJ databases">
        <authorList>
            <person name="Kraege A."/>
            <person name="Thomma B."/>
        </authorList>
    </citation>
    <scope>NUCLEOTIDE SEQUENCE [LARGE SCALE GENOMIC DNA]</scope>
</reference>
<organism evidence="15 16">
    <name type="scientific">Coccomyxa viridis</name>
    <dbReference type="NCBI Taxonomy" id="1274662"/>
    <lineage>
        <taxon>Eukaryota</taxon>
        <taxon>Viridiplantae</taxon>
        <taxon>Chlorophyta</taxon>
        <taxon>core chlorophytes</taxon>
        <taxon>Trebouxiophyceae</taxon>
        <taxon>Trebouxiophyceae incertae sedis</taxon>
        <taxon>Coccomyxaceae</taxon>
        <taxon>Coccomyxa</taxon>
    </lineage>
</organism>
<gene>
    <name evidence="15" type="primary">g8593</name>
    <name evidence="15" type="ORF">VP750_LOCUS7720</name>
</gene>
<evidence type="ECO:0000256" key="9">
    <source>
        <dbReference type="ARBA" id="ARBA00023242"/>
    </source>
</evidence>
<comment type="caution">
    <text evidence="15">The sequence shown here is derived from an EMBL/GenBank/DDBJ whole genome shotgun (WGS) entry which is preliminary data.</text>
</comment>
<name>A0ABP1G0Q7_9CHLO</name>
<keyword evidence="8 11" id="KW-0238">DNA-binding</keyword>
<feature type="region of interest" description="Disordered" evidence="12">
    <location>
        <begin position="277"/>
        <end position="320"/>
    </location>
</feature>
<dbReference type="PROSITE" id="PS50016">
    <property type="entry name" value="ZF_PHD_2"/>
    <property type="match status" value="1"/>
</dbReference>
<dbReference type="Pfam" id="PF09079">
    <property type="entry name" value="WHD_Cdc6"/>
    <property type="match status" value="1"/>
</dbReference>
<comment type="subunit">
    <text evidence="11">Component of the origin recognition complex (ORC) composed of at least ORC1, ORC2, ORC3, ORC4, ORC5 and ORC6. ORC is regulated in a cell-cycle and development dependent manner. It is sequentially assembled at the exit from anaphase of mitosis and disassembled as cells enter S phase. Binds unmodified and methylated histone H3.</text>
</comment>
<comment type="similarity">
    <text evidence="2 11">Belongs to the ORC1 family.</text>
</comment>
<dbReference type="InterPro" id="IPR011011">
    <property type="entry name" value="Znf_FYVE_PHD"/>
</dbReference>
<keyword evidence="6" id="KW-0862">Zinc</keyword>
<accession>A0ABP1G0Q7</accession>